<dbReference type="EMBL" id="PKPP01009411">
    <property type="protein sequence ID" value="PWA48319.1"/>
    <property type="molecule type" value="Genomic_DNA"/>
</dbReference>
<dbReference type="Pfam" id="PF13966">
    <property type="entry name" value="zf-RVT"/>
    <property type="match status" value="1"/>
</dbReference>
<keyword evidence="2" id="KW-0695">RNA-directed DNA polymerase</keyword>
<dbReference type="OrthoDB" id="1727818at2759"/>
<dbReference type="AlphaFoldDB" id="A0A2U1LH42"/>
<sequence>MDGPLKEKFPNIFGIDSHKDCYVREKWVGPPESGSWAVIDQTLPVSSECCSELDELAVVLHRVGVRQGSDGWSWFGSSAAPFSCNIFAWRSEMDRIPTASALARRNIHVGDQVCALCNFDVESSLHLFSGCGFSYGVWYSLGKWCGLDSVIAFDNRDLLELYKQWTGSKEGRKLIQGIFIIGFWVLWGARNDKIFNGKDPKVFEIDLNVKSLSFLWYKHRGRSKNIVWKDWVVSPLYMM</sequence>
<protein>
    <submittedName>
        <fullName evidence="2">RNA-directed DNA polymerase, eukaryota, Reverse transcriptase zinc-binding domain protein</fullName>
    </submittedName>
</protein>
<proteinExistence type="predicted"/>
<gene>
    <name evidence="2" type="ORF">CTI12_AA492280</name>
</gene>
<dbReference type="GO" id="GO:0003964">
    <property type="term" value="F:RNA-directed DNA polymerase activity"/>
    <property type="evidence" value="ECO:0007669"/>
    <property type="project" value="UniProtKB-KW"/>
</dbReference>
<keyword evidence="3" id="KW-1185">Reference proteome</keyword>
<dbReference type="PANTHER" id="PTHR33116">
    <property type="entry name" value="REVERSE TRANSCRIPTASE ZINC-BINDING DOMAIN-CONTAINING PROTEIN-RELATED-RELATED"/>
    <property type="match status" value="1"/>
</dbReference>
<organism evidence="2 3">
    <name type="scientific">Artemisia annua</name>
    <name type="common">Sweet wormwood</name>
    <dbReference type="NCBI Taxonomy" id="35608"/>
    <lineage>
        <taxon>Eukaryota</taxon>
        <taxon>Viridiplantae</taxon>
        <taxon>Streptophyta</taxon>
        <taxon>Embryophyta</taxon>
        <taxon>Tracheophyta</taxon>
        <taxon>Spermatophyta</taxon>
        <taxon>Magnoliopsida</taxon>
        <taxon>eudicotyledons</taxon>
        <taxon>Gunneridae</taxon>
        <taxon>Pentapetalae</taxon>
        <taxon>asterids</taxon>
        <taxon>campanulids</taxon>
        <taxon>Asterales</taxon>
        <taxon>Asteraceae</taxon>
        <taxon>Asteroideae</taxon>
        <taxon>Anthemideae</taxon>
        <taxon>Artemisiinae</taxon>
        <taxon>Artemisia</taxon>
    </lineage>
</organism>
<keyword evidence="2" id="KW-0808">Transferase</keyword>
<dbReference type="STRING" id="35608.A0A2U1LH42"/>
<reference evidence="2 3" key="1">
    <citation type="journal article" date="2018" name="Mol. Plant">
        <title>The genome of Artemisia annua provides insight into the evolution of Asteraceae family and artemisinin biosynthesis.</title>
        <authorList>
            <person name="Shen Q."/>
            <person name="Zhang L."/>
            <person name="Liao Z."/>
            <person name="Wang S."/>
            <person name="Yan T."/>
            <person name="Shi P."/>
            <person name="Liu M."/>
            <person name="Fu X."/>
            <person name="Pan Q."/>
            <person name="Wang Y."/>
            <person name="Lv Z."/>
            <person name="Lu X."/>
            <person name="Zhang F."/>
            <person name="Jiang W."/>
            <person name="Ma Y."/>
            <person name="Chen M."/>
            <person name="Hao X."/>
            <person name="Li L."/>
            <person name="Tang Y."/>
            <person name="Lv G."/>
            <person name="Zhou Y."/>
            <person name="Sun X."/>
            <person name="Brodelius P.E."/>
            <person name="Rose J.K.C."/>
            <person name="Tang K."/>
        </authorList>
    </citation>
    <scope>NUCLEOTIDE SEQUENCE [LARGE SCALE GENOMIC DNA]</scope>
    <source>
        <strain evidence="3">cv. Huhao1</strain>
        <tissue evidence="2">Leaf</tissue>
    </source>
</reference>
<dbReference type="InterPro" id="IPR026960">
    <property type="entry name" value="RVT-Znf"/>
</dbReference>
<dbReference type="PANTHER" id="PTHR33116:SF78">
    <property type="entry name" value="OS12G0587133 PROTEIN"/>
    <property type="match status" value="1"/>
</dbReference>
<name>A0A2U1LH42_ARTAN</name>
<evidence type="ECO:0000259" key="1">
    <source>
        <dbReference type="Pfam" id="PF13966"/>
    </source>
</evidence>
<keyword evidence="2" id="KW-0548">Nucleotidyltransferase</keyword>
<feature type="domain" description="Reverse transcriptase zinc-binding" evidence="1">
    <location>
        <begin position="72"/>
        <end position="138"/>
    </location>
</feature>
<evidence type="ECO:0000313" key="3">
    <source>
        <dbReference type="Proteomes" id="UP000245207"/>
    </source>
</evidence>
<dbReference type="Proteomes" id="UP000245207">
    <property type="component" value="Unassembled WGS sequence"/>
</dbReference>
<evidence type="ECO:0000313" key="2">
    <source>
        <dbReference type="EMBL" id="PWA48319.1"/>
    </source>
</evidence>
<comment type="caution">
    <text evidence="2">The sequence shown here is derived from an EMBL/GenBank/DDBJ whole genome shotgun (WGS) entry which is preliminary data.</text>
</comment>
<accession>A0A2U1LH42</accession>